<proteinExistence type="predicted"/>
<name>A4A778_9GAMM</name>
<dbReference type="Gene3D" id="3.10.450.50">
    <property type="match status" value="1"/>
</dbReference>
<dbReference type="Pfam" id="PF17775">
    <property type="entry name" value="YchJ_M-like"/>
    <property type="match status" value="1"/>
</dbReference>
<reference evidence="2 3" key="2">
    <citation type="journal article" date="2009" name="PLoS ONE">
        <title>The photosynthetic apparatus and its regulation in the aerobic gammaproteobacterium Congregibacter litoralis gen. nov., sp. nov.</title>
        <authorList>
            <person name="Spring S."/>
            <person name="Lunsdorf H."/>
            <person name="Fuchs B.M."/>
            <person name="Tindall B.J."/>
        </authorList>
    </citation>
    <scope>NUCLEOTIDE SEQUENCE [LARGE SCALE GENOMIC DNA]</scope>
    <source>
        <strain evidence="2">KT71</strain>
    </source>
</reference>
<comment type="caution">
    <text evidence="2">The sequence shown here is derived from an EMBL/GenBank/DDBJ whole genome shotgun (WGS) entry which is preliminary data.</text>
</comment>
<dbReference type="HOGENOM" id="CLU_099590_2_0_6"/>
<dbReference type="eggNOG" id="COG3012">
    <property type="taxonomic scope" value="Bacteria"/>
</dbReference>
<keyword evidence="3" id="KW-1185">Reference proteome</keyword>
<feature type="domain" description="YchJ-like middle NTF2-like" evidence="1">
    <location>
        <begin position="30"/>
        <end position="124"/>
    </location>
</feature>
<accession>A4A778</accession>
<dbReference type="InterPro" id="IPR048469">
    <property type="entry name" value="YchJ-like_M"/>
</dbReference>
<dbReference type="RefSeq" id="WP_023659872.1">
    <property type="nucleotide sequence ID" value="NZ_CM002299.1"/>
</dbReference>
<organism evidence="2 3">
    <name type="scientific">Congregibacter litoralis KT71</name>
    <dbReference type="NCBI Taxonomy" id="314285"/>
    <lineage>
        <taxon>Bacteria</taxon>
        <taxon>Pseudomonadati</taxon>
        <taxon>Pseudomonadota</taxon>
        <taxon>Gammaproteobacteria</taxon>
        <taxon>Cellvibrionales</taxon>
        <taxon>Halieaceae</taxon>
        <taxon>Congregibacter</taxon>
    </lineage>
</organism>
<reference evidence="2 3" key="1">
    <citation type="journal article" date="2007" name="Proc. Natl. Acad. Sci. U.S.A.">
        <title>Characterization of a marine gammaproteobacterium capable of aerobic anoxygenic photosynthesis.</title>
        <authorList>
            <person name="Fuchs B.M."/>
            <person name="Spring S."/>
            <person name="Teeling H."/>
            <person name="Quast C."/>
            <person name="Wulf J."/>
            <person name="Schattenhofer M."/>
            <person name="Yan S."/>
            <person name="Ferriera S."/>
            <person name="Johnson J."/>
            <person name="Glockner F.O."/>
            <person name="Amann R."/>
        </authorList>
    </citation>
    <scope>NUCLEOTIDE SEQUENCE [LARGE SCALE GENOMIC DNA]</scope>
    <source>
        <strain evidence="2">KT71</strain>
    </source>
</reference>
<gene>
    <name evidence="2" type="ORF">KT71_02832</name>
</gene>
<evidence type="ECO:0000313" key="3">
    <source>
        <dbReference type="Proteomes" id="UP000019205"/>
    </source>
</evidence>
<dbReference type="InterPro" id="IPR032710">
    <property type="entry name" value="NTF2-like_dom_sf"/>
</dbReference>
<evidence type="ECO:0000313" key="2">
    <source>
        <dbReference type="EMBL" id="EAQ98147.2"/>
    </source>
</evidence>
<dbReference type="AlphaFoldDB" id="A4A778"/>
<dbReference type="SUPFAM" id="SSF54427">
    <property type="entry name" value="NTF2-like"/>
    <property type="match status" value="1"/>
</dbReference>
<sequence>MSGTPCLCDSGRDIDACCGPFLDGVAIPETAAQLMRSRYSAFVACDEAYLLATWHPKTRPSRVRLDEAQRWLGLKIRGGAAGGAMDDRGTVEFVARYKIAGKGHRLHEVSDFEKIDGRWYYLKGKHL</sequence>
<dbReference type="OrthoDB" id="21421at2"/>
<dbReference type="EMBL" id="AAOA02000002">
    <property type="protein sequence ID" value="EAQ98147.2"/>
    <property type="molecule type" value="Genomic_DNA"/>
</dbReference>
<dbReference type="Proteomes" id="UP000019205">
    <property type="component" value="Chromosome"/>
</dbReference>
<dbReference type="STRING" id="314285.KT71_02832"/>
<evidence type="ECO:0000259" key="1">
    <source>
        <dbReference type="Pfam" id="PF17775"/>
    </source>
</evidence>
<protein>
    <recommendedName>
        <fullName evidence="1">YchJ-like middle NTF2-like domain-containing protein</fullName>
    </recommendedName>
</protein>